<proteinExistence type="predicted"/>
<dbReference type="EMBL" id="KZ851859">
    <property type="protein sequence ID" value="RDK40036.1"/>
    <property type="molecule type" value="Genomic_DNA"/>
</dbReference>
<reference evidence="1 2" key="1">
    <citation type="submission" date="2018-07" db="EMBL/GenBank/DDBJ databases">
        <title>Section-level genome sequencing of Aspergillus section Nigri to investigate inter- and intra-species variation.</title>
        <authorList>
            <consortium name="DOE Joint Genome Institute"/>
            <person name="Vesth T.C."/>
            <person name="Nybo J.L."/>
            <person name="Theobald S."/>
            <person name="Frisvad J.C."/>
            <person name="Larsen T.O."/>
            <person name="Nielsen K.F."/>
            <person name="Hoof J.B."/>
            <person name="Brandl J."/>
            <person name="Salamov A."/>
            <person name="Riley R."/>
            <person name="Gladden J.M."/>
            <person name="Phatale P."/>
            <person name="Nielsen M.T."/>
            <person name="Lyhne E.K."/>
            <person name="Kogle M.E."/>
            <person name="Strasser K."/>
            <person name="McDonnell E."/>
            <person name="Barry K."/>
            <person name="Clum A."/>
            <person name="Chen C."/>
            <person name="Nolan M."/>
            <person name="Sandor L."/>
            <person name="Kuo A."/>
            <person name="Lipzen A."/>
            <person name="Hainaut M."/>
            <person name="Drula E."/>
            <person name="Tsang A."/>
            <person name="Magnuson J.K."/>
            <person name="Henrissat B."/>
            <person name="Wiebenga A."/>
            <person name="Simmons B.A."/>
            <person name="Makela M.R."/>
            <person name="De vries R.P."/>
            <person name="Grigoriev I.V."/>
            <person name="Mortensen U.H."/>
            <person name="Baker S.E."/>
            <person name="Andersen M.R."/>
        </authorList>
    </citation>
    <scope>NUCLEOTIDE SEQUENCE [LARGE SCALE GENOMIC DNA]</scope>
    <source>
        <strain evidence="1 2">ATCC 13157</strain>
    </source>
</reference>
<evidence type="ECO:0000313" key="1">
    <source>
        <dbReference type="EMBL" id="RDK40036.1"/>
    </source>
</evidence>
<sequence length="192" mass="21664">MEGHRVQSSPSLPPPPPYFYELPYLPKPHLIPTAIIRNLLIPIARSPLAHPSSILHLTFLLTYTHLPLLSLSIFFSSFLSSLSYSSLPLLPSSFISSFQRPSYQSIAPSYIRAFPISLPTQPNHQLSPPHHLPLRLTTSIATRYSTACNPLIRSHCQSLPHQIYFRTVYLSCPLRSNLPRRCLPAWPSEHPA</sequence>
<evidence type="ECO:0000313" key="2">
    <source>
        <dbReference type="Proteomes" id="UP000254937"/>
    </source>
</evidence>
<accession>A0A370PCW3</accession>
<organism evidence="1 2">
    <name type="scientific">Aspergillus phoenicis ATCC 13157</name>
    <dbReference type="NCBI Taxonomy" id="1353007"/>
    <lineage>
        <taxon>Eukaryota</taxon>
        <taxon>Fungi</taxon>
        <taxon>Dikarya</taxon>
        <taxon>Ascomycota</taxon>
        <taxon>Pezizomycotina</taxon>
        <taxon>Eurotiomycetes</taxon>
        <taxon>Eurotiomycetidae</taxon>
        <taxon>Eurotiales</taxon>
        <taxon>Aspergillaceae</taxon>
        <taxon>Aspergillus</taxon>
    </lineage>
</organism>
<dbReference type="AlphaFoldDB" id="A0A370PCW3"/>
<gene>
    <name evidence="1" type="ORF">M752DRAFT_47140</name>
</gene>
<protein>
    <submittedName>
        <fullName evidence="1">Uncharacterized protein</fullName>
    </submittedName>
</protein>
<keyword evidence="2" id="KW-1185">Reference proteome</keyword>
<name>A0A370PCW3_ASPPH</name>
<dbReference type="Proteomes" id="UP000254937">
    <property type="component" value="Unassembled WGS sequence"/>
</dbReference>